<dbReference type="AlphaFoldDB" id="A0A1G2JQ24"/>
<evidence type="ECO:0000313" key="2">
    <source>
        <dbReference type="Proteomes" id="UP000178935"/>
    </source>
</evidence>
<protein>
    <submittedName>
        <fullName evidence="1">Uncharacterized protein</fullName>
    </submittedName>
</protein>
<dbReference type="Proteomes" id="UP000178935">
    <property type="component" value="Unassembled WGS sequence"/>
</dbReference>
<sequence>MPKYNLEEVVSWESNRGQVLCPECFEREFKEEYPDNWTAILLKGEEETVYECDTCKKKIVN</sequence>
<evidence type="ECO:0000313" key="1">
    <source>
        <dbReference type="EMBL" id="OGZ89235.1"/>
    </source>
</evidence>
<name>A0A1G2JQ24_9BACT</name>
<comment type="caution">
    <text evidence="1">The sequence shown here is derived from an EMBL/GenBank/DDBJ whole genome shotgun (WGS) entry which is preliminary data.</text>
</comment>
<gene>
    <name evidence="1" type="ORF">A2561_02385</name>
</gene>
<reference evidence="1 2" key="1">
    <citation type="journal article" date="2016" name="Nat. Commun.">
        <title>Thousands of microbial genomes shed light on interconnected biogeochemical processes in an aquifer system.</title>
        <authorList>
            <person name="Anantharaman K."/>
            <person name="Brown C.T."/>
            <person name="Hug L.A."/>
            <person name="Sharon I."/>
            <person name="Castelle C.J."/>
            <person name="Probst A.J."/>
            <person name="Thomas B.C."/>
            <person name="Singh A."/>
            <person name="Wilkins M.J."/>
            <person name="Karaoz U."/>
            <person name="Brodie E.L."/>
            <person name="Williams K.H."/>
            <person name="Hubbard S.S."/>
            <person name="Banfield J.F."/>
        </authorList>
    </citation>
    <scope>NUCLEOTIDE SEQUENCE [LARGE SCALE GENOMIC DNA]</scope>
</reference>
<proteinExistence type="predicted"/>
<dbReference type="EMBL" id="MHPU01000009">
    <property type="protein sequence ID" value="OGZ89235.1"/>
    <property type="molecule type" value="Genomic_DNA"/>
</dbReference>
<organism evidence="1 2">
    <name type="scientific">Candidatus Staskawiczbacteria bacterium RIFOXYD1_FULL_32_13</name>
    <dbReference type="NCBI Taxonomy" id="1802234"/>
    <lineage>
        <taxon>Bacteria</taxon>
        <taxon>Candidatus Staskawicziibacteriota</taxon>
    </lineage>
</organism>
<accession>A0A1G2JQ24</accession>